<evidence type="ECO:0000256" key="1">
    <source>
        <dbReference type="SAM" id="MobiDB-lite"/>
    </source>
</evidence>
<comment type="caution">
    <text evidence="2">The sequence shown here is derived from an EMBL/GenBank/DDBJ whole genome shotgun (WGS) entry which is preliminary data.</text>
</comment>
<protein>
    <submittedName>
        <fullName evidence="2">Uncharacterized protein</fullName>
    </submittedName>
</protein>
<name>A0A367ZL43_9BACT</name>
<evidence type="ECO:0000313" key="2">
    <source>
        <dbReference type="EMBL" id="RCK78122.1"/>
    </source>
</evidence>
<feature type="compositionally biased region" description="Polar residues" evidence="1">
    <location>
        <begin position="22"/>
        <end position="31"/>
    </location>
</feature>
<feature type="region of interest" description="Disordered" evidence="1">
    <location>
        <begin position="1"/>
        <end position="81"/>
    </location>
</feature>
<evidence type="ECO:0000313" key="3">
    <source>
        <dbReference type="Proteomes" id="UP000252355"/>
    </source>
</evidence>
<gene>
    <name evidence="2" type="ORF">OZSIB_1771</name>
</gene>
<sequence>MAVDGPRSRKSHRRGPFAAPPSATQTWSTRYGRTAHFGFQRTSPRPAMRKGSTSPPLRRPPSPPLAIDRVTPAQAFRTRRM</sequence>
<dbReference type="AlphaFoldDB" id="A0A367ZL43"/>
<organism evidence="2 3">
    <name type="scientific">Candidatus Ozemobacter sibiricus</name>
    <dbReference type="NCBI Taxonomy" id="2268124"/>
    <lineage>
        <taxon>Bacteria</taxon>
        <taxon>Candidatus Ozemobacteria</taxon>
        <taxon>Candidatus Ozemobacterales</taxon>
        <taxon>Candidatus Ozemobacteraceae</taxon>
        <taxon>Candidatus Ozemobacter</taxon>
    </lineage>
</organism>
<dbReference type="Proteomes" id="UP000252355">
    <property type="component" value="Unassembled WGS sequence"/>
</dbReference>
<dbReference type="EMBL" id="QOQW01000027">
    <property type="protein sequence ID" value="RCK78122.1"/>
    <property type="molecule type" value="Genomic_DNA"/>
</dbReference>
<accession>A0A367ZL43</accession>
<proteinExistence type="predicted"/>
<reference evidence="2 3" key="1">
    <citation type="submission" date="2018-05" db="EMBL/GenBank/DDBJ databases">
        <title>A metagenomic window into the 2 km-deep terrestrial subsurface aquifer revealed taxonomically and functionally diverse microbial community comprising novel uncultured bacterial lineages.</title>
        <authorList>
            <person name="Kadnikov V.V."/>
            <person name="Mardanov A.V."/>
            <person name="Beletsky A.V."/>
            <person name="Banks D."/>
            <person name="Pimenov N.V."/>
            <person name="Frank Y.A."/>
            <person name="Karnachuk O.V."/>
            <person name="Ravin N.V."/>
        </authorList>
    </citation>
    <scope>NUCLEOTIDE SEQUENCE [LARGE SCALE GENOMIC DNA]</scope>
    <source>
        <strain evidence="2">BY5</strain>
    </source>
</reference>